<accession>A0A1G2DD93</accession>
<gene>
    <name evidence="1" type="ORF">A3C93_02635</name>
</gene>
<evidence type="ECO:0000313" key="1">
    <source>
        <dbReference type="EMBL" id="OGZ10921.1"/>
    </source>
</evidence>
<dbReference type="AlphaFoldDB" id="A0A1G2DD93"/>
<dbReference type="EMBL" id="MHLO01000043">
    <property type="protein sequence ID" value="OGZ10921.1"/>
    <property type="molecule type" value="Genomic_DNA"/>
</dbReference>
<comment type="caution">
    <text evidence="1">The sequence shown here is derived from an EMBL/GenBank/DDBJ whole genome shotgun (WGS) entry which is preliminary data.</text>
</comment>
<evidence type="ECO:0000313" key="2">
    <source>
        <dbReference type="Proteomes" id="UP000178636"/>
    </source>
</evidence>
<dbReference type="Proteomes" id="UP000178636">
    <property type="component" value="Unassembled WGS sequence"/>
</dbReference>
<protein>
    <submittedName>
        <fullName evidence="1">Uncharacterized protein</fullName>
    </submittedName>
</protein>
<sequence length="120" mass="13300">MARTQGDLVVRDIPIKLSRRVKRLSLKMAGLIENTGVIDLLEASGGEIILHRYAKGDHARMVSIDHRGTFHLILAEGVRFSIADYKSAAEKMVADGVTPRSFEKEFSVEVKRLVDAAPKI</sequence>
<organism evidence="1 2">
    <name type="scientific">Candidatus Lloydbacteria bacterium RIFCSPHIGHO2_02_FULL_54_17</name>
    <dbReference type="NCBI Taxonomy" id="1798664"/>
    <lineage>
        <taxon>Bacteria</taxon>
        <taxon>Candidatus Lloydiibacteriota</taxon>
    </lineage>
</organism>
<name>A0A1G2DD93_9BACT</name>
<reference evidence="1 2" key="1">
    <citation type="journal article" date="2016" name="Nat. Commun.">
        <title>Thousands of microbial genomes shed light on interconnected biogeochemical processes in an aquifer system.</title>
        <authorList>
            <person name="Anantharaman K."/>
            <person name="Brown C.T."/>
            <person name="Hug L.A."/>
            <person name="Sharon I."/>
            <person name="Castelle C.J."/>
            <person name="Probst A.J."/>
            <person name="Thomas B.C."/>
            <person name="Singh A."/>
            <person name="Wilkins M.J."/>
            <person name="Karaoz U."/>
            <person name="Brodie E.L."/>
            <person name="Williams K.H."/>
            <person name="Hubbard S.S."/>
            <person name="Banfield J.F."/>
        </authorList>
    </citation>
    <scope>NUCLEOTIDE SEQUENCE [LARGE SCALE GENOMIC DNA]</scope>
</reference>
<proteinExistence type="predicted"/>